<dbReference type="InterPro" id="IPR003439">
    <property type="entry name" value="ABC_transporter-like_ATP-bd"/>
</dbReference>
<protein>
    <submittedName>
        <fullName evidence="5">Iron(III) transport system ATP-binding protein</fullName>
    </submittedName>
</protein>
<dbReference type="Gene3D" id="3.40.50.300">
    <property type="entry name" value="P-loop containing nucleotide triphosphate hydrolases"/>
    <property type="match status" value="1"/>
</dbReference>
<evidence type="ECO:0000313" key="6">
    <source>
        <dbReference type="Proteomes" id="UP000184368"/>
    </source>
</evidence>
<reference evidence="5 6" key="1">
    <citation type="submission" date="2016-11" db="EMBL/GenBank/DDBJ databases">
        <authorList>
            <person name="Jaros S."/>
            <person name="Januszkiewicz K."/>
            <person name="Wedrychowicz H."/>
        </authorList>
    </citation>
    <scope>NUCLEOTIDE SEQUENCE [LARGE SCALE GENOMIC DNA]</scope>
    <source>
        <strain evidence="5 6">DSM 26897</strain>
    </source>
</reference>
<dbReference type="GO" id="GO:0016887">
    <property type="term" value="F:ATP hydrolysis activity"/>
    <property type="evidence" value="ECO:0007669"/>
    <property type="project" value="InterPro"/>
</dbReference>
<accession>A0A1M5AB30</accession>
<keyword evidence="2" id="KW-0547">Nucleotide-binding</keyword>
<dbReference type="Pfam" id="PF08402">
    <property type="entry name" value="TOBE_2"/>
    <property type="match status" value="1"/>
</dbReference>
<dbReference type="PANTHER" id="PTHR42781">
    <property type="entry name" value="SPERMIDINE/PUTRESCINE IMPORT ATP-BINDING PROTEIN POTA"/>
    <property type="match status" value="1"/>
</dbReference>
<keyword evidence="1" id="KW-0813">Transport</keyword>
<keyword evidence="3 5" id="KW-0067">ATP-binding</keyword>
<dbReference type="SUPFAM" id="SSF52540">
    <property type="entry name" value="P-loop containing nucleoside triphosphate hydrolases"/>
    <property type="match status" value="1"/>
</dbReference>
<proteinExistence type="predicted"/>
<dbReference type="InterPro" id="IPR008995">
    <property type="entry name" value="Mo/tungstate-bd_C_term_dom"/>
</dbReference>
<dbReference type="InterPro" id="IPR013611">
    <property type="entry name" value="Transp-assoc_OB_typ2"/>
</dbReference>
<dbReference type="STRING" id="1302690.BUE76_09045"/>
<sequence>MPVKATSNKPQATSCKLQAPCSLQLEVCSYKLAASPNLLPLAAYPLPLPHMSLLQVSDLHINAATGPVLRGISFETEALKNIAIAGATGSGKSTLLKAIGGLAQPTSGKILFGGKRVLGPDERLLPGHPQIAYLSQHFELRNNYRVEEELECLNQMSEGEAARIYAICEVDHLLKRRTDQLSGGEKQRIVTARLLTTRPKLLLLDEPFSNLDLAHKQVMQRVINEISTQLEITCMLVTHDPQDSLPWAHHILIMRDGLVVQEGTPQALYHHPVDAYAAGLLGKYNELSTTQADALGMQKNHFLLRPEAIQIHSSGKGPQATVEAVLFYGSYYETRLRYLDGSLLVRTLHAEWKPGDQLFISLTA</sequence>
<name>A0A1M5AB30_9BACT</name>
<keyword evidence="6" id="KW-1185">Reference proteome</keyword>
<evidence type="ECO:0000313" key="5">
    <source>
        <dbReference type="EMBL" id="SHF27511.1"/>
    </source>
</evidence>
<organism evidence="5 6">
    <name type="scientific">Cnuella takakiae</name>
    <dbReference type="NCBI Taxonomy" id="1302690"/>
    <lineage>
        <taxon>Bacteria</taxon>
        <taxon>Pseudomonadati</taxon>
        <taxon>Bacteroidota</taxon>
        <taxon>Chitinophagia</taxon>
        <taxon>Chitinophagales</taxon>
        <taxon>Chitinophagaceae</taxon>
        <taxon>Cnuella</taxon>
    </lineage>
</organism>
<dbReference type="InterPro" id="IPR027417">
    <property type="entry name" value="P-loop_NTPase"/>
</dbReference>
<dbReference type="Proteomes" id="UP000184368">
    <property type="component" value="Unassembled WGS sequence"/>
</dbReference>
<gene>
    <name evidence="5" type="ORF">SAMN05444008_106193</name>
</gene>
<dbReference type="SUPFAM" id="SSF50331">
    <property type="entry name" value="MOP-like"/>
    <property type="match status" value="1"/>
</dbReference>
<dbReference type="InterPro" id="IPR003593">
    <property type="entry name" value="AAA+_ATPase"/>
</dbReference>
<dbReference type="SMART" id="SM00382">
    <property type="entry name" value="AAA"/>
    <property type="match status" value="1"/>
</dbReference>
<dbReference type="PANTHER" id="PTHR42781:SF4">
    <property type="entry name" value="SPERMIDINE_PUTRESCINE IMPORT ATP-BINDING PROTEIN POTA"/>
    <property type="match status" value="1"/>
</dbReference>
<dbReference type="Pfam" id="PF00005">
    <property type="entry name" value="ABC_tran"/>
    <property type="match status" value="1"/>
</dbReference>
<dbReference type="AlphaFoldDB" id="A0A1M5AB30"/>
<dbReference type="GO" id="GO:0005524">
    <property type="term" value="F:ATP binding"/>
    <property type="evidence" value="ECO:0007669"/>
    <property type="project" value="UniProtKB-KW"/>
</dbReference>
<evidence type="ECO:0000256" key="1">
    <source>
        <dbReference type="ARBA" id="ARBA00022448"/>
    </source>
</evidence>
<dbReference type="GO" id="GO:0022857">
    <property type="term" value="F:transmembrane transporter activity"/>
    <property type="evidence" value="ECO:0007669"/>
    <property type="project" value="InterPro"/>
</dbReference>
<dbReference type="PROSITE" id="PS50893">
    <property type="entry name" value="ABC_TRANSPORTER_2"/>
    <property type="match status" value="1"/>
</dbReference>
<evidence type="ECO:0000256" key="3">
    <source>
        <dbReference type="ARBA" id="ARBA00022840"/>
    </source>
</evidence>
<dbReference type="GO" id="GO:0043190">
    <property type="term" value="C:ATP-binding cassette (ABC) transporter complex"/>
    <property type="evidence" value="ECO:0007669"/>
    <property type="project" value="InterPro"/>
</dbReference>
<evidence type="ECO:0000259" key="4">
    <source>
        <dbReference type="PROSITE" id="PS50893"/>
    </source>
</evidence>
<evidence type="ECO:0000256" key="2">
    <source>
        <dbReference type="ARBA" id="ARBA00022741"/>
    </source>
</evidence>
<dbReference type="InterPro" id="IPR050093">
    <property type="entry name" value="ABC_SmlMolc_Importer"/>
</dbReference>
<feature type="domain" description="ABC transporter" evidence="4">
    <location>
        <begin position="54"/>
        <end position="281"/>
    </location>
</feature>
<dbReference type="EMBL" id="FQUO01000006">
    <property type="protein sequence ID" value="SHF27511.1"/>
    <property type="molecule type" value="Genomic_DNA"/>
</dbReference>